<keyword evidence="8" id="KW-0732">Signal</keyword>
<reference evidence="9 10" key="1">
    <citation type="journal article" date="2016" name="PLoS Pathog.">
        <title>Biosynthesis of antibiotic leucinostatins in bio-control fungus Purpureocillium lilacinum and their inhibition on phytophthora revealed by genome mining.</title>
        <authorList>
            <person name="Wang G."/>
            <person name="Liu Z."/>
            <person name="Lin R."/>
            <person name="Li E."/>
            <person name="Mao Z."/>
            <person name="Ling J."/>
            <person name="Yang Y."/>
            <person name="Yin W.B."/>
            <person name="Xie B."/>
        </authorList>
    </citation>
    <scope>NUCLEOTIDE SEQUENCE [LARGE SCALE GENOMIC DNA]</scope>
    <source>
        <strain evidence="9">170</strain>
    </source>
</reference>
<accession>A0A179F484</accession>
<dbReference type="Proteomes" id="UP000078397">
    <property type="component" value="Unassembled WGS sequence"/>
</dbReference>
<evidence type="ECO:0000313" key="9">
    <source>
        <dbReference type="EMBL" id="OAQ60237.1"/>
    </source>
</evidence>
<dbReference type="OrthoDB" id="4941357at2759"/>
<keyword evidence="2" id="KW-0929">Antimicrobial</keyword>
<dbReference type="GO" id="GO:0016998">
    <property type="term" value="P:cell wall macromolecule catabolic process"/>
    <property type="evidence" value="ECO:0007669"/>
    <property type="project" value="InterPro"/>
</dbReference>
<feature type="compositionally biased region" description="Polar residues" evidence="7">
    <location>
        <begin position="338"/>
        <end position="347"/>
    </location>
</feature>
<dbReference type="GeneID" id="28852984"/>
<dbReference type="KEGG" id="pchm:VFPPC_10663"/>
<dbReference type="GO" id="GO:0031640">
    <property type="term" value="P:killing of cells of another organism"/>
    <property type="evidence" value="ECO:0007669"/>
    <property type="project" value="UniProtKB-KW"/>
</dbReference>
<organism evidence="9 10">
    <name type="scientific">Pochonia chlamydosporia 170</name>
    <dbReference type="NCBI Taxonomy" id="1380566"/>
    <lineage>
        <taxon>Eukaryota</taxon>
        <taxon>Fungi</taxon>
        <taxon>Dikarya</taxon>
        <taxon>Ascomycota</taxon>
        <taxon>Pezizomycotina</taxon>
        <taxon>Sordariomycetes</taxon>
        <taxon>Hypocreomycetidae</taxon>
        <taxon>Hypocreales</taxon>
        <taxon>Clavicipitaceae</taxon>
        <taxon>Pochonia</taxon>
    </lineage>
</organism>
<dbReference type="GO" id="GO:0009253">
    <property type="term" value="P:peptidoglycan catabolic process"/>
    <property type="evidence" value="ECO:0007669"/>
    <property type="project" value="InterPro"/>
</dbReference>
<dbReference type="Pfam" id="PF00959">
    <property type="entry name" value="Phage_lysozyme"/>
    <property type="match status" value="1"/>
</dbReference>
<keyword evidence="5" id="KW-1035">Host cytoplasm</keyword>
<dbReference type="InterPro" id="IPR023346">
    <property type="entry name" value="Lysozyme-like_dom_sf"/>
</dbReference>
<dbReference type="HAMAP" id="MF_04110">
    <property type="entry name" value="ENDOLYSIN_T4"/>
    <property type="match status" value="1"/>
</dbReference>
<keyword evidence="4" id="KW-0378">Hydrolase</keyword>
<evidence type="ECO:0000256" key="5">
    <source>
        <dbReference type="ARBA" id="ARBA00023200"/>
    </source>
</evidence>
<dbReference type="Gene3D" id="1.10.530.40">
    <property type="match status" value="1"/>
</dbReference>
<keyword evidence="3" id="KW-0081">Bacteriolytic enzyme</keyword>
<dbReference type="InterPro" id="IPR051018">
    <property type="entry name" value="Bacteriophage_GH24"/>
</dbReference>
<dbReference type="RefSeq" id="XP_018138147.1">
    <property type="nucleotide sequence ID" value="XM_018288990.1"/>
</dbReference>
<evidence type="ECO:0000256" key="3">
    <source>
        <dbReference type="ARBA" id="ARBA00022638"/>
    </source>
</evidence>
<dbReference type="EMBL" id="LSBJ02000009">
    <property type="protein sequence ID" value="OAQ60237.1"/>
    <property type="molecule type" value="Genomic_DNA"/>
</dbReference>
<feature type="compositionally biased region" description="Basic residues" evidence="7">
    <location>
        <begin position="218"/>
        <end position="233"/>
    </location>
</feature>
<evidence type="ECO:0000256" key="1">
    <source>
        <dbReference type="ARBA" id="ARBA00000632"/>
    </source>
</evidence>
<dbReference type="InterPro" id="IPR033907">
    <property type="entry name" value="Endolysin_autolysin"/>
</dbReference>
<dbReference type="SUPFAM" id="SSF53955">
    <property type="entry name" value="Lysozyme-like"/>
    <property type="match status" value="1"/>
</dbReference>
<dbReference type="AlphaFoldDB" id="A0A179F484"/>
<keyword evidence="10" id="KW-1185">Reference proteome</keyword>
<name>A0A179F484_METCM</name>
<dbReference type="GO" id="GO:0042742">
    <property type="term" value="P:defense response to bacterium"/>
    <property type="evidence" value="ECO:0007669"/>
    <property type="project" value="UniProtKB-KW"/>
</dbReference>
<dbReference type="PANTHER" id="PTHR38107:SF3">
    <property type="entry name" value="LYSOZYME RRRD-RELATED"/>
    <property type="match status" value="1"/>
</dbReference>
<evidence type="ECO:0000256" key="8">
    <source>
        <dbReference type="SAM" id="SignalP"/>
    </source>
</evidence>
<feature type="chain" id="PRO_5008101287" evidence="8">
    <location>
        <begin position="19"/>
        <end position="390"/>
    </location>
</feature>
<evidence type="ECO:0000256" key="6">
    <source>
        <dbReference type="ARBA" id="ARBA00023295"/>
    </source>
</evidence>
<evidence type="ECO:0000256" key="2">
    <source>
        <dbReference type="ARBA" id="ARBA00022529"/>
    </source>
</evidence>
<dbReference type="CDD" id="cd00737">
    <property type="entry name" value="lyz_endolysin_autolysin"/>
    <property type="match status" value="1"/>
</dbReference>
<feature type="signal peptide" evidence="8">
    <location>
        <begin position="1"/>
        <end position="18"/>
    </location>
</feature>
<evidence type="ECO:0000256" key="7">
    <source>
        <dbReference type="SAM" id="MobiDB-lite"/>
    </source>
</evidence>
<dbReference type="PANTHER" id="PTHR38107">
    <property type="match status" value="1"/>
</dbReference>
<evidence type="ECO:0000313" key="10">
    <source>
        <dbReference type="Proteomes" id="UP000078397"/>
    </source>
</evidence>
<comment type="catalytic activity">
    <reaction evidence="1">
        <text>Hydrolysis of (1-&gt;4)-beta-linkages between N-acetylmuramic acid and N-acetyl-D-glucosamine residues in a peptidoglycan and between N-acetyl-D-glucosamine residues in chitodextrins.</text>
        <dbReference type="EC" id="3.2.1.17"/>
    </reaction>
</comment>
<feature type="compositionally biased region" description="Low complexity" evidence="7">
    <location>
        <begin position="313"/>
        <end position="337"/>
    </location>
</feature>
<proteinExistence type="inferred from homology"/>
<feature type="region of interest" description="Disordered" evidence="7">
    <location>
        <begin position="172"/>
        <end position="261"/>
    </location>
</feature>
<dbReference type="InterPro" id="IPR034690">
    <property type="entry name" value="Endolysin_T4_type"/>
</dbReference>
<feature type="region of interest" description="Disordered" evidence="7">
    <location>
        <begin position="313"/>
        <end position="347"/>
    </location>
</feature>
<sequence length="390" mass="41026">MVKGSTILLLGASASVQACTAPKANEATVKFISGFEGWKDHVYNDPGPQHLETLGYGHLCKKPRCAEVKYPFPPLSKADGLKLLSDDMSVAENCVYQDTNDKVVLNANQYGALVSWAFNVGCGNVKSSQLIKRLNAGENPNTVAAQELPKWNKAGGKVLPGLTRRRNEEVALFKTPTNDPALPACVNPPSHTSKPAPPTHHSTHSSAKPTKTKETSTHSHHTKHTKSHSHSHTKVTSAPTTLSTAKSTTGWGNSTSVAPTSSTAWTTSVVYTTEIHTVTQCASTVTDCPARPHTTTKTIPLYTTICPVTETEVPTEVPTGQPTETVVPVPTVPTGTGSLPSNTNTWTSPSQTCNGNCTQPAPTSPPPVSSGAKTGVSAVVVLGAVAALFL</sequence>
<dbReference type="GO" id="GO:0003796">
    <property type="term" value="F:lysozyme activity"/>
    <property type="evidence" value="ECO:0007669"/>
    <property type="project" value="UniProtKB-EC"/>
</dbReference>
<dbReference type="STRING" id="1380566.A0A179F484"/>
<protein>
    <submittedName>
        <fullName evidence="9">Lysozyme</fullName>
    </submittedName>
</protein>
<feature type="compositionally biased region" description="Polar residues" evidence="7">
    <location>
        <begin position="235"/>
        <end position="261"/>
    </location>
</feature>
<dbReference type="InterPro" id="IPR002196">
    <property type="entry name" value="Glyco_hydro_24"/>
</dbReference>
<dbReference type="InterPro" id="IPR023347">
    <property type="entry name" value="Lysozyme_dom_sf"/>
</dbReference>
<keyword evidence="6" id="KW-0326">Glycosidase</keyword>
<gene>
    <name evidence="9" type="ORF">VFPPC_10663</name>
</gene>
<comment type="caution">
    <text evidence="9">The sequence shown here is derived from an EMBL/GenBank/DDBJ whole genome shotgun (WGS) entry which is preliminary data.</text>
</comment>
<dbReference type="PROSITE" id="PS51257">
    <property type="entry name" value="PROKAR_LIPOPROTEIN"/>
    <property type="match status" value="1"/>
</dbReference>
<evidence type="ECO:0000256" key="4">
    <source>
        <dbReference type="ARBA" id="ARBA00022801"/>
    </source>
</evidence>